<proteinExistence type="predicted"/>
<evidence type="ECO:0000313" key="2">
    <source>
        <dbReference type="EMBL" id="GIY28237.1"/>
    </source>
</evidence>
<evidence type="ECO:0008006" key="4">
    <source>
        <dbReference type="Google" id="ProtNLM"/>
    </source>
</evidence>
<gene>
    <name evidence="2" type="primary">AVEN_235856_1</name>
    <name evidence="2" type="ORF">CEXT_16731</name>
</gene>
<reference evidence="2 3" key="1">
    <citation type="submission" date="2021-06" db="EMBL/GenBank/DDBJ databases">
        <title>Caerostris extrusa draft genome.</title>
        <authorList>
            <person name="Kono N."/>
            <person name="Arakawa K."/>
        </authorList>
    </citation>
    <scope>NUCLEOTIDE SEQUENCE [LARGE SCALE GENOMIC DNA]</scope>
</reference>
<evidence type="ECO:0000313" key="3">
    <source>
        <dbReference type="Proteomes" id="UP001054945"/>
    </source>
</evidence>
<organism evidence="2 3">
    <name type="scientific">Caerostris extrusa</name>
    <name type="common">Bark spider</name>
    <name type="synonym">Caerostris bankana</name>
    <dbReference type="NCBI Taxonomy" id="172846"/>
    <lineage>
        <taxon>Eukaryota</taxon>
        <taxon>Metazoa</taxon>
        <taxon>Ecdysozoa</taxon>
        <taxon>Arthropoda</taxon>
        <taxon>Chelicerata</taxon>
        <taxon>Arachnida</taxon>
        <taxon>Araneae</taxon>
        <taxon>Araneomorphae</taxon>
        <taxon>Entelegynae</taxon>
        <taxon>Araneoidea</taxon>
        <taxon>Araneidae</taxon>
        <taxon>Caerostris</taxon>
    </lineage>
</organism>
<name>A0AAV4S3R1_CAEEX</name>
<keyword evidence="3" id="KW-1185">Reference proteome</keyword>
<dbReference type="AlphaFoldDB" id="A0AAV4S3R1"/>
<sequence length="159" mass="18886">MKISRKHEQLFKKNVRLGGKHPVTKKIILQKVAKYFDDSIKTKMAMSSRYKIQIKSDITERNKILCQIKEQEKRLASLDLMKFQEAEFEKVKARKILLRHKEQLAKCKSKYSFLVQSIAENKKLLEKEAKEMKEIQQAISKKEWMKSVMISEKLETIRN</sequence>
<dbReference type="Proteomes" id="UP001054945">
    <property type="component" value="Unassembled WGS sequence"/>
</dbReference>
<feature type="coiled-coil region" evidence="1">
    <location>
        <begin position="115"/>
        <end position="142"/>
    </location>
</feature>
<accession>A0AAV4S3R1</accession>
<keyword evidence="1" id="KW-0175">Coiled coil</keyword>
<dbReference type="EMBL" id="BPLR01008921">
    <property type="protein sequence ID" value="GIY28237.1"/>
    <property type="molecule type" value="Genomic_DNA"/>
</dbReference>
<comment type="caution">
    <text evidence="2">The sequence shown here is derived from an EMBL/GenBank/DDBJ whole genome shotgun (WGS) entry which is preliminary data.</text>
</comment>
<protein>
    <recommendedName>
        <fullName evidence="4">Flagellar FliJ protein</fullName>
    </recommendedName>
</protein>
<evidence type="ECO:0000256" key="1">
    <source>
        <dbReference type="SAM" id="Coils"/>
    </source>
</evidence>